<name>A0A450X0D3_9GAMM</name>
<organism evidence="2">
    <name type="scientific">Candidatus Kentrum sp. LFY</name>
    <dbReference type="NCBI Taxonomy" id="2126342"/>
    <lineage>
        <taxon>Bacteria</taxon>
        <taxon>Pseudomonadati</taxon>
        <taxon>Pseudomonadota</taxon>
        <taxon>Gammaproteobacteria</taxon>
        <taxon>Candidatus Kentrum</taxon>
    </lineage>
</organism>
<dbReference type="Pfam" id="PF13542">
    <property type="entry name" value="HTH_Tnp_ISL3"/>
    <property type="match status" value="1"/>
</dbReference>
<dbReference type="AlphaFoldDB" id="A0A450X0D3"/>
<sequence length="118" mass="13621">MYVGNTDRDAAGSRFALFDASSSARRESLIIAVHRVECLKCGCVRQVKIPFASPRRSCTKSFERCALELSRHMTIQDVAHYLSVSWDTIKDIQARYLHRRFDKPKLSKLKRIAIDEIY</sequence>
<reference evidence="2" key="1">
    <citation type="submission" date="2019-02" db="EMBL/GenBank/DDBJ databases">
        <authorList>
            <person name="Gruber-Vodicka R. H."/>
            <person name="Seah K. B. B."/>
        </authorList>
    </citation>
    <scope>NUCLEOTIDE SEQUENCE</scope>
    <source>
        <strain evidence="2">BECK_BY7</strain>
    </source>
</reference>
<accession>A0A450X0D3</accession>
<evidence type="ECO:0000259" key="1">
    <source>
        <dbReference type="Pfam" id="PF13542"/>
    </source>
</evidence>
<protein>
    <submittedName>
        <fullName evidence="2">Helix-turn-helix domain of transposase family ISL3</fullName>
    </submittedName>
</protein>
<feature type="domain" description="Transposase IS204/IS1001/IS1096/IS1165 helix-turn-helix" evidence="1">
    <location>
        <begin position="47"/>
        <end position="96"/>
    </location>
</feature>
<proteinExistence type="predicted"/>
<dbReference type="InterPro" id="IPR032877">
    <property type="entry name" value="Transposase_HTH"/>
</dbReference>
<evidence type="ECO:0000313" key="2">
    <source>
        <dbReference type="EMBL" id="VFK22762.1"/>
    </source>
</evidence>
<gene>
    <name evidence="2" type="ORF">BECKLFY1418C_GA0070996_112610</name>
</gene>
<dbReference type="EMBL" id="CAADFN010000126">
    <property type="protein sequence ID" value="VFK22762.1"/>
    <property type="molecule type" value="Genomic_DNA"/>
</dbReference>